<gene>
    <name evidence="2" type="ORF">GCM10009681_40850</name>
</gene>
<organism evidence="2 3">
    <name type="scientific">Luedemannella helvata</name>
    <dbReference type="NCBI Taxonomy" id="349315"/>
    <lineage>
        <taxon>Bacteria</taxon>
        <taxon>Bacillati</taxon>
        <taxon>Actinomycetota</taxon>
        <taxon>Actinomycetes</taxon>
        <taxon>Micromonosporales</taxon>
        <taxon>Micromonosporaceae</taxon>
        <taxon>Luedemannella</taxon>
    </lineage>
</organism>
<name>A0ABN2KTE0_9ACTN</name>
<evidence type="ECO:0000259" key="1">
    <source>
        <dbReference type="Pfam" id="PF00326"/>
    </source>
</evidence>
<dbReference type="Proteomes" id="UP001500655">
    <property type="component" value="Unassembled WGS sequence"/>
</dbReference>
<keyword evidence="3" id="KW-1185">Reference proteome</keyword>
<evidence type="ECO:0000313" key="2">
    <source>
        <dbReference type="EMBL" id="GAA1765627.1"/>
    </source>
</evidence>
<dbReference type="SUPFAM" id="SSF53474">
    <property type="entry name" value="alpha/beta-Hydrolases"/>
    <property type="match status" value="1"/>
</dbReference>
<evidence type="ECO:0000313" key="3">
    <source>
        <dbReference type="Proteomes" id="UP001500655"/>
    </source>
</evidence>
<dbReference type="PANTHER" id="PTHR12277">
    <property type="entry name" value="ALPHA/BETA HYDROLASE DOMAIN-CONTAINING PROTEIN"/>
    <property type="match status" value="1"/>
</dbReference>
<dbReference type="Pfam" id="PF00326">
    <property type="entry name" value="Peptidase_S9"/>
    <property type="match status" value="1"/>
</dbReference>
<keyword evidence="2" id="KW-0378">Hydrolase</keyword>
<comment type="caution">
    <text evidence="2">The sequence shown here is derived from an EMBL/GenBank/DDBJ whole genome shotgun (WGS) entry which is preliminary data.</text>
</comment>
<dbReference type="InterPro" id="IPR029058">
    <property type="entry name" value="AB_hydrolase_fold"/>
</dbReference>
<dbReference type="EMBL" id="BAAALS010000021">
    <property type="protein sequence ID" value="GAA1765627.1"/>
    <property type="molecule type" value="Genomic_DNA"/>
</dbReference>
<sequence length="260" mass="27530">MAELRTADGVVLSAQHDPGPSTDLAFVAAHGFTGSWRTPAMRRVAAILTEFGGVVTFDFRGHGRSGGASTVGDQEIYDVAAAVDWARSLGYASVATVGFSLGSACVVRHAAAFPADFLVGVAAVSGPSRWYYRDTVPMRRLHWVVERRLGRVVSRVALRTRVSAVAWPADQLPESPTEAAARLAPVPLLVVHGDADRYFPLDHAHALHAAAGQTSELWIEPGFGHAENAASDDLIRRIGGWLARAAASARPPRPSGGPPS</sequence>
<dbReference type="RefSeq" id="WP_344084290.1">
    <property type="nucleotide sequence ID" value="NZ_BAAALS010000021.1"/>
</dbReference>
<dbReference type="InterPro" id="IPR001375">
    <property type="entry name" value="Peptidase_S9_cat"/>
</dbReference>
<proteinExistence type="predicted"/>
<reference evidence="2 3" key="1">
    <citation type="journal article" date="2019" name="Int. J. Syst. Evol. Microbiol.">
        <title>The Global Catalogue of Microorganisms (GCM) 10K type strain sequencing project: providing services to taxonomists for standard genome sequencing and annotation.</title>
        <authorList>
            <consortium name="The Broad Institute Genomics Platform"/>
            <consortium name="The Broad Institute Genome Sequencing Center for Infectious Disease"/>
            <person name="Wu L."/>
            <person name="Ma J."/>
        </authorList>
    </citation>
    <scope>NUCLEOTIDE SEQUENCE [LARGE SCALE GENOMIC DNA]</scope>
    <source>
        <strain evidence="2 3">JCM 13249</strain>
    </source>
</reference>
<feature type="domain" description="Peptidase S9 prolyl oligopeptidase catalytic" evidence="1">
    <location>
        <begin position="50"/>
        <end position="246"/>
    </location>
</feature>
<accession>A0ABN2KTE0</accession>
<dbReference type="Gene3D" id="3.40.50.1820">
    <property type="entry name" value="alpha/beta hydrolase"/>
    <property type="match status" value="1"/>
</dbReference>
<protein>
    <submittedName>
        <fullName evidence="2">Alpha/beta fold hydrolase</fullName>
    </submittedName>
</protein>
<dbReference type="GO" id="GO:0016787">
    <property type="term" value="F:hydrolase activity"/>
    <property type="evidence" value="ECO:0007669"/>
    <property type="project" value="UniProtKB-KW"/>
</dbReference>